<evidence type="ECO:0000256" key="3">
    <source>
        <dbReference type="ARBA" id="ARBA00023125"/>
    </source>
</evidence>
<keyword evidence="4" id="KW-0804">Transcription</keyword>
<dbReference type="GO" id="GO:0003700">
    <property type="term" value="F:DNA-binding transcription factor activity"/>
    <property type="evidence" value="ECO:0007669"/>
    <property type="project" value="InterPro"/>
</dbReference>
<evidence type="ECO:0000256" key="4">
    <source>
        <dbReference type="ARBA" id="ARBA00023163"/>
    </source>
</evidence>
<name>A0A2A9D3J9_9MICO</name>
<proteinExistence type="inferred from homology"/>
<accession>A0A2A9D3J9</accession>
<evidence type="ECO:0000313" key="6">
    <source>
        <dbReference type="EMBL" id="PFG21233.1"/>
    </source>
</evidence>
<feature type="domain" description="HTH lysR-type" evidence="5">
    <location>
        <begin position="6"/>
        <end position="63"/>
    </location>
</feature>
<dbReference type="Pfam" id="PF03466">
    <property type="entry name" value="LysR_substrate"/>
    <property type="match status" value="1"/>
</dbReference>
<dbReference type="InterPro" id="IPR000847">
    <property type="entry name" value="LysR_HTH_N"/>
</dbReference>
<organism evidence="6 7">
    <name type="scientific">Serinibacter salmoneus</name>
    <dbReference type="NCBI Taxonomy" id="556530"/>
    <lineage>
        <taxon>Bacteria</taxon>
        <taxon>Bacillati</taxon>
        <taxon>Actinomycetota</taxon>
        <taxon>Actinomycetes</taxon>
        <taxon>Micrococcales</taxon>
        <taxon>Beutenbergiaceae</taxon>
        <taxon>Serinibacter</taxon>
    </lineage>
</organism>
<dbReference type="EMBL" id="PDJD01000001">
    <property type="protein sequence ID" value="PFG21233.1"/>
    <property type="molecule type" value="Genomic_DNA"/>
</dbReference>
<dbReference type="OrthoDB" id="9808620at2"/>
<evidence type="ECO:0000256" key="1">
    <source>
        <dbReference type="ARBA" id="ARBA00009437"/>
    </source>
</evidence>
<comment type="caution">
    <text evidence="6">The sequence shown here is derived from an EMBL/GenBank/DDBJ whole genome shotgun (WGS) entry which is preliminary data.</text>
</comment>
<dbReference type="SUPFAM" id="SSF46785">
    <property type="entry name" value="Winged helix' DNA-binding domain"/>
    <property type="match status" value="1"/>
</dbReference>
<dbReference type="RefSeq" id="WP_098470097.1">
    <property type="nucleotide sequence ID" value="NZ_PDJD01000001.1"/>
</dbReference>
<dbReference type="InterPro" id="IPR036388">
    <property type="entry name" value="WH-like_DNA-bd_sf"/>
</dbReference>
<evidence type="ECO:0000259" key="5">
    <source>
        <dbReference type="PROSITE" id="PS50931"/>
    </source>
</evidence>
<protein>
    <submittedName>
        <fullName evidence="6">Molybdate transport repressor ModE-like protein</fullName>
    </submittedName>
</protein>
<evidence type="ECO:0000256" key="2">
    <source>
        <dbReference type="ARBA" id="ARBA00023015"/>
    </source>
</evidence>
<keyword evidence="2" id="KW-0805">Transcription regulation</keyword>
<dbReference type="PROSITE" id="PS50931">
    <property type="entry name" value="HTH_LYSR"/>
    <property type="match status" value="1"/>
</dbReference>
<dbReference type="Gene3D" id="3.40.190.10">
    <property type="entry name" value="Periplasmic binding protein-like II"/>
    <property type="match status" value="2"/>
</dbReference>
<dbReference type="InterPro" id="IPR005119">
    <property type="entry name" value="LysR_subst-bd"/>
</dbReference>
<gene>
    <name evidence="6" type="ORF">ATL40_2856</name>
</gene>
<dbReference type="AlphaFoldDB" id="A0A2A9D3J9"/>
<dbReference type="PANTHER" id="PTHR30126">
    <property type="entry name" value="HTH-TYPE TRANSCRIPTIONAL REGULATOR"/>
    <property type="match status" value="1"/>
</dbReference>
<comment type="similarity">
    <text evidence="1">Belongs to the LysR transcriptional regulatory family.</text>
</comment>
<dbReference type="InterPro" id="IPR036390">
    <property type="entry name" value="WH_DNA-bd_sf"/>
</dbReference>
<dbReference type="Proteomes" id="UP000224915">
    <property type="component" value="Unassembled WGS sequence"/>
</dbReference>
<dbReference type="PANTHER" id="PTHR30126:SF39">
    <property type="entry name" value="HTH-TYPE TRANSCRIPTIONAL REGULATOR CYSL"/>
    <property type="match status" value="1"/>
</dbReference>
<dbReference type="Pfam" id="PF00126">
    <property type="entry name" value="HTH_1"/>
    <property type="match status" value="1"/>
</dbReference>
<dbReference type="GO" id="GO:0000976">
    <property type="term" value="F:transcription cis-regulatory region binding"/>
    <property type="evidence" value="ECO:0007669"/>
    <property type="project" value="TreeGrafter"/>
</dbReference>
<dbReference type="Gene3D" id="1.10.10.10">
    <property type="entry name" value="Winged helix-like DNA-binding domain superfamily/Winged helix DNA-binding domain"/>
    <property type="match status" value="1"/>
</dbReference>
<evidence type="ECO:0000313" key="7">
    <source>
        <dbReference type="Proteomes" id="UP000224915"/>
    </source>
</evidence>
<keyword evidence="7" id="KW-1185">Reference proteome</keyword>
<reference evidence="6 7" key="1">
    <citation type="submission" date="2017-10" db="EMBL/GenBank/DDBJ databases">
        <title>Sequencing the genomes of 1000 actinobacteria strains.</title>
        <authorList>
            <person name="Klenk H.-P."/>
        </authorList>
    </citation>
    <scope>NUCLEOTIDE SEQUENCE [LARGE SCALE GENOMIC DNA]</scope>
    <source>
        <strain evidence="6 7">DSM 21801</strain>
    </source>
</reference>
<sequence>MRPAEVDLTTLRILTALERTGSITAAADEVGLTQQAASRRLAAAERTWGVALLRRGPRGSALTEQGRQAADLAEDVVRAADRLTRAVDALARPHATLRVAASLTIAEHLLPAWVLRLRAAEAADGRPPSAVEITAVNSATAIARVREGACDLALVETSDLPEDLAVRTLWQDELVLVVGAAHPWASTTRPVRLEDLAATPLVVREAGSGTRRSLQDALARAGHEPVAPAAELATTAAVRAAVQAGLAPAVLSHLAVDDDLRLGRLVRVPLARRLTRPLSAVHAGNPSAGARHLLNVAGAG</sequence>
<keyword evidence="3" id="KW-0238">DNA-binding</keyword>
<dbReference type="SUPFAM" id="SSF53850">
    <property type="entry name" value="Periplasmic binding protein-like II"/>
    <property type="match status" value="1"/>
</dbReference>